<evidence type="ECO:0000313" key="1">
    <source>
        <dbReference type="EMBL" id="MEX5718370.1"/>
    </source>
</evidence>
<keyword evidence="2" id="KW-1185">Reference proteome</keyword>
<dbReference type="RefSeq" id="WP_369205149.1">
    <property type="nucleotide sequence ID" value="NZ_JBFNXQ010000019.1"/>
</dbReference>
<dbReference type="EMBL" id="JBFNXQ010000019">
    <property type="protein sequence ID" value="MEX5718370.1"/>
    <property type="molecule type" value="Genomic_DNA"/>
</dbReference>
<name>A0ABV3XEW0_9ACTN</name>
<comment type="caution">
    <text evidence="1">The sequence shown here is derived from an EMBL/GenBank/DDBJ whole genome shotgun (WGS) entry which is preliminary data.</text>
</comment>
<organism evidence="1 2">
    <name type="scientific">Geodermatophilus maliterrae</name>
    <dbReference type="NCBI Taxonomy" id="3162531"/>
    <lineage>
        <taxon>Bacteria</taxon>
        <taxon>Bacillati</taxon>
        <taxon>Actinomycetota</taxon>
        <taxon>Actinomycetes</taxon>
        <taxon>Geodermatophilales</taxon>
        <taxon>Geodermatophilaceae</taxon>
        <taxon>Geodermatophilus</taxon>
    </lineage>
</organism>
<proteinExistence type="predicted"/>
<dbReference type="Proteomes" id="UP001560045">
    <property type="component" value="Unassembled WGS sequence"/>
</dbReference>
<accession>A0ABV3XEW0</accession>
<reference evidence="1 2" key="1">
    <citation type="submission" date="2024-06" db="EMBL/GenBank/DDBJ databases">
        <title>Draft genome sequence of Geodermatophilus badlandi, a novel member of the Geodermatophilaceae isolated from badland sedimentary rocks in the Red desert, Wyoming, USA.</title>
        <authorList>
            <person name="Ben Tekaya S."/>
            <person name="Nouioui I."/>
            <person name="Flores G.M."/>
            <person name="Shaal M.N."/>
            <person name="Bredoire F."/>
            <person name="Basile F."/>
            <person name="Van Diepen L."/>
            <person name="Ward N.L."/>
        </authorList>
    </citation>
    <scope>NUCLEOTIDE SEQUENCE [LARGE SCALE GENOMIC DNA]</scope>
    <source>
        <strain evidence="1 2">WL48A</strain>
    </source>
</reference>
<evidence type="ECO:0000313" key="2">
    <source>
        <dbReference type="Proteomes" id="UP001560045"/>
    </source>
</evidence>
<gene>
    <name evidence="1" type="ORF">ABQ292_08300</name>
</gene>
<sequence length="53" mass="6007">MATAGPLEWDSARRVHRGVDERGTAVQVWLVPVGLDELIRLVLRSQPLVEERE</sequence>
<protein>
    <submittedName>
        <fullName evidence="1">Uncharacterized protein</fullName>
    </submittedName>
</protein>